<feature type="compositionally biased region" description="Polar residues" evidence="1">
    <location>
        <begin position="124"/>
        <end position="139"/>
    </location>
</feature>
<keyword evidence="4" id="KW-1185">Reference proteome</keyword>
<gene>
    <name evidence="3" type="primary">AVEN_259176_1</name>
    <name evidence="3" type="ORF">CEXT_137201</name>
</gene>
<comment type="caution">
    <text evidence="3">The sequence shown here is derived from an EMBL/GenBank/DDBJ whole genome shotgun (WGS) entry which is preliminary data.</text>
</comment>
<name>A0AAV4MSL7_CAEEX</name>
<dbReference type="Proteomes" id="UP001054945">
    <property type="component" value="Unassembled WGS sequence"/>
</dbReference>
<evidence type="ECO:0000313" key="3">
    <source>
        <dbReference type="EMBL" id="GIX74940.1"/>
    </source>
</evidence>
<dbReference type="EMBL" id="BPLR01002542">
    <property type="protein sequence ID" value="GIX74940.1"/>
    <property type="molecule type" value="Genomic_DNA"/>
</dbReference>
<feature type="region of interest" description="Disordered" evidence="1">
    <location>
        <begin position="111"/>
        <end position="148"/>
    </location>
</feature>
<evidence type="ECO:0000256" key="1">
    <source>
        <dbReference type="SAM" id="MobiDB-lite"/>
    </source>
</evidence>
<reference evidence="3 4" key="1">
    <citation type="submission" date="2021-06" db="EMBL/GenBank/DDBJ databases">
        <title>Caerostris extrusa draft genome.</title>
        <authorList>
            <person name="Kono N."/>
            <person name="Arakawa K."/>
        </authorList>
    </citation>
    <scope>NUCLEOTIDE SEQUENCE [LARGE SCALE GENOMIC DNA]</scope>
</reference>
<feature type="chain" id="PRO_5043663273" evidence="2">
    <location>
        <begin position="24"/>
        <end position="179"/>
    </location>
</feature>
<dbReference type="AlphaFoldDB" id="A0AAV4MSL7"/>
<keyword evidence="2" id="KW-0732">Signal</keyword>
<evidence type="ECO:0000313" key="4">
    <source>
        <dbReference type="Proteomes" id="UP001054945"/>
    </source>
</evidence>
<sequence>MFQSKKMTVFLFVTLTLAALLSAAPALEDLSVAEGRHVPTYDAGPAPYAAAPKYGSGTITSYNRRGSEAGEYAKPNIYGSSYAQPSIRSSSYSAGPSAYAPPAHGYASQELNYPSPTAYGDYGPQNNAFSSHSQHQSQDPAYDPAKDPVSQYAAYIPVREYAPKAHSNGNELSIYGYRK</sequence>
<accession>A0AAV4MSL7</accession>
<feature type="signal peptide" evidence="2">
    <location>
        <begin position="1"/>
        <end position="23"/>
    </location>
</feature>
<proteinExistence type="predicted"/>
<protein>
    <submittedName>
        <fullName evidence="3">Uncharacterized protein</fullName>
    </submittedName>
</protein>
<organism evidence="3 4">
    <name type="scientific">Caerostris extrusa</name>
    <name type="common">Bark spider</name>
    <name type="synonym">Caerostris bankana</name>
    <dbReference type="NCBI Taxonomy" id="172846"/>
    <lineage>
        <taxon>Eukaryota</taxon>
        <taxon>Metazoa</taxon>
        <taxon>Ecdysozoa</taxon>
        <taxon>Arthropoda</taxon>
        <taxon>Chelicerata</taxon>
        <taxon>Arachnida</taxon>
        <taxon>Araneae</taxon>
        <taxon>Araneomorphae</taxon>
        <taxon>Entelegynae</taxon>
        <taxon>Araneoidea</taxon>
        <taxon>Araneidae</taxon>
        <taxon>Caerostris</taxon>
    </lineage>
</organism>
<evidence type="ECO:0000256" key="2">
    <source>
        <dbReference type="SAM" id="SignalP"/>
    </source>
</evidence>